<proteinExistence type="predicted"/>
<feature type="compositionally biased region" description="Low complexity" evidence="1">
    <location>
        <begin position="190"/>
        <end position="202"/>
    </location>
</feature>
<evidence type="ECO:0000313" key="3">
    <source>
        <dbReference type="WBParaSite" id="MBELARI_LOCUS17067"/>
    </source>
</evidence>
<name>A0AAF3ETC3_9BILA</name>
<reference evidence="3" key="1">
    <citation type="submission" date="2024-02" db="UniProtKB">
        <authorList>
            <consortium name="WormBaseParasite"/>
        </authorList>
    </citation>
    <scope>IDENTIFICATION</scope>
</reference>
<evidence type="ECO:0000313" key="2">
    <source>
        <dbReference type="Proteomes" id="UP000887575"/>
    </source>
</evidence>
<feature type="region of interest" description="Disordered" evidence="1">
    <location>
        <begin position="170"/>
        <end position="202"/>
    </location>
</feature>
<keyword evidence="2" id="KW-1185">Reference proteome</keyword>
<sequence>MDTKMLQPEWWFTNARSYAENPQDPEIPSEQTPQMLDLPSRPSVVQPTFALPSLGYHHEENHSHNLSTTNDFSTLAPPIFPMFSPFPTSDGDFHHPHPHQAHHSIPAHFDIPIDSPQLSRPSVLTHGSDAAKFDPAYTIPYYASRVDELLFPQPMLGCFDGGMYLGVKKKEQSEDQLHQNASKASKGRQKSSSLVVPSLKKQ</sequence>
<organism evidence="2 3">
    <name type="scientific">Mesorhabditis belari</name>
    <dbReference type="NCBI Taxonomy" id="2138241"/>
    <lineage>
        <taxon>Eukaryota</taxon>
        <taxon>Metazoa</taxon>
        <taxon>Ecdysozoa</taxon>
        <taxon>Nematoda</taxon>
        <taxon>Chromadorea</taxon>
        <taxon>Rhabditida</taxon>
        <taxon>Rhabditina</taxon>
        <taxon>Rhabditomorpha</taxon>
        <taxon>Rhabditoidea</taxon>
        <taxon>Rhabditidae</taxon>
        <taxon>Mesorhabditinae</taxon>
        <taxon>Mesorhabditis</taxon>
    </lineage>
</organism>
<dbReference type="WBParaSite" id="MBELARI_LOCUS17067">
    <property type="protein sequence ID" value="MBELARI_LOCUS17067"/>
    <property type="gene ID" value="MBELARI_LOCUS17067"/>
</dbReference>
<accession>A0AAF3ETC3</accession>
<dbReference type="Proteomes" id="UP000887575">
    <property type="component" value="Unassembled WGS sequence"/>
</dbReference>
<dbReference type="AlphaFoldDB" id="A0AAF3ETC3"/>
<protein>
    <submittedName>
        <fullName evidence="3">Uncharacterized protein</fullName>
    </submittedName>
</protein>
<evidence type="ECO:0000256" key="1">
    <source>
        <dbReference type="SAM" id="MobiDB-lite"/>
    </source>
</evidence>